<dbReference type="SUPFAM" id="SSF53850">
    <property type="entry name" value="Periplasmic binding protein-like II"/>
    <property type="match status" value="1"/>
</dbReference>
<organism evidence="5 6">
    <name type="scientific">Methyloversatilis universalis (strain ATCC BAA-1314 / DSM 25237 / JCM 13912 / CCUG 52030 / FAM5)</name>
    <dbReference type="NCBI Taxonomy" id="1000565"/>
    <lineage>
        <taxon>Bacteria</taxon>
        <taxon>Pseudomonadati</taxon>
        <taxon>Pseudomonadota</taxon>
        <taxon>Betaproteobacteria</taxon>
        <taxon>Nitrosomonadales</taxon>
        <taxon>Sterolibacteriaceae</taxon>
        <taxon>Methyloversatilis</taxon>
    </lineage>
</organism>
<keyword evidence="6" id="KW-1185">Reference proteome</keyword>
<evidence type="ECO:0000256" key="3">
    <source>
        <dbReference type="ARBA" id="ARBA00022729"/>
    </source>
</evidence>
<dbReference type="PROSITE" id="PS51257">
    <property type="entry name" value="PROKAR_LIPOPROTEIN"/>
    <property type="match status" value="1"/>
</dbReference>
<dbReference type="PANTHER" id="PTHR30024">
    <property type="entry name" value="ALIPHATIC SULFONATES-BINDING PROTEIN-RELATED"/>
    <property type="match status" value="1"/>
</dbReference>
<dbReference type="EMBL" id="AFHG01000044">
    <property type="protein sequence ID" value="EGK72025.1"/>
    <property type="molecule type" value="Genomic_DNA"/>
</dbReference>
<evidence type="ECO:0000313" key="5">
    <source>
        <dbReference type="EMBL" id="EGK72025.1"/>
    </source>
</evidence>
<dbReference type="RefSeq" id="WP_008060907.1">
    <property type="nucleotide sequence ID" value="NZ_AFHG01000044.1"/>
</dbReference>
<feature type="chain" id="PRO_5003325799" evidence="4">
    <location>
        <begin position="31"/>
        <end position="379"/>
    </location>
</feature>
<dbReference type="STRING" id="1000565.METUNv1_01803"/>
<dbReference type="GO" id="GO:0042597">
    <property type="term" value="C:periplasmic space"/>
    <property type="evidence" value="ECO:0007669"/>
    <property type="project" value="UniProtKB-SubCell"/>
</dbReference>
<dbReference type="eggNOG" id="COG0715">
    <property type="taxonomic scope" value="Bacteria"/>
</dbReference>
<sequence>MGNLRNRVCRMVSTLLAAAACTLAAGAAQAGDINFGKVGEPVKLVVGYQPYYTESWSGVVMRGKKFYEKYLPKGSKVDFAVGLQGAVVVNAMLAGKQHIGYVGDMPGIVSTTKHQVADIRIVAALGLGKDQCNIFLARKDAPNFASSKEALKWLNGKNVAVPKGSCTDRFAQETFKKENITPGAYLNQNIEVITSGFRAGKLDAAVVWEPTASRLVQEGLAKRVASGATVDESDGGFLTMREDLIRTRPDVVKAWLNAELDAQLFLADPANAQEIARMAMEQTTGFTERALWSSMFLRYPDSAGGVDQRVLLPFTITPEVQALINDATTFLFAIKSINVDKLRPEAVMPELTQAVLKERGLTSPIGSVKALPESAYKGN</sequence>
<reference evidence="5 6" key="1">
    <citation type="journal article" date="2011" name="J. Bacteriol.">
        <title>Genome sequence of Methyloversatilis universalis FAM5T, a methylotrophic representative of the order Rhodocyclales.</title>
        <authorList>
            <person name="Kittichotirat W."/>
            <person name="Good N.M."/>
            <person name="Hall R."/>
            <person name="Bringel F."/>
            <person name="Lajus A."/>
            <person name="Medigue C."/>
            <person name="Smalley N.E."/>
            <person name="Beck D."/>
            <person name="Bumgarner R."/>
            <person name="Vuilleumier S."/>
            <person name="Kalyuzhnaya M.G."/>
        </authorList>
    </citation>
    <scope>NUCLEOTIDE SEQUENCE [LARGE SCALE GENOMIC DNA]</scope>
    <source>
        <strain evidence="6">ATCC BAA-1314 / JCM 13912 / FAM5</strain>
    </source>
</reference>
<dbReference type="Pfam" id="PF13379">
    <property type="entry name" value="NMT1_2"/>
    <property type="match status" value="1"/>
</dbReference>
<keyword evidence="3 4" id="KW-0732">Signal</keyword>
<evidence type="ECO:0000256" key="4">
    <source>
        <dbReference type="SAM" id="SignalP"/>
    </source>
</evidence>
<proteinExistence type="inferred from homology"/>
<comment type="caution">
    <text evidence="5">The sequence shown here is derived from an EMBL/GenBank/DDBJ whole genome shotgun (WGS) entry which is preliminary data.</text>
</comment>
<comment type="subcellular location">
    <subcellularLocation>
        <location evidence="1">Periplasm</location>
    </subcellularLocation>
</comment>
<name>F5RBK3_METUF</name>
<feature type="signal peptide" evidence="4">
    <location>
        <begin position="1"/>
        <end position="30"/>
    </location>
</feature>
<evidence type="ECO:0000256" key="2">
    <source>
        <dbReference type="ARBA" id="ARBA00010742"/>
    </source>
</evidence>
<comment type="similarity">
    <text evidence="2">Belongs to the bacterial solute-binding protein SsuA/TauA family.</text>
</comment>
<accession>F5RBK3</accession>
<gene>
    <name evidence="5" type="ORF">METUNv1_01803</name>
</gene>
<dbReference type="PANTHER" id="PTHR30024:SF47">
    <property type="entry name" value="TAURINE-BINDING PERIPLASMIC PROTEIN"/>
    <property type="match status" value="1"/>
</dbReference>
<evidence type="ECO:0000256" key="1">
    <source>
        <dbReference type="ARBA" id="ARBA00004418"/>
    </source>
</evidence>
<dbReference type="AlphaFoldDB" id="F5RBK3"/>
<dbReference type="Gene3D" id="3.40.190.10">
    <property type="entry name" value="Periplasmic binding protein-like II"/>
    <property type="match status" value="2"/>
</dbReference>
<evidence type="ECO:0000313" key="6">
    <source>
        <dbReference type="Proteomes" id="UP000005019"/>
    </source>
</evidence>
<dbReference type="Proteomes" id="UP000005019">
    <property type="component" value="Unassembled WGS sequence"/>
</dbReference>
<protein>
    <submittedName>
        <fullName evidence="5">ABC-type nitrate/sulfonate/bicarbonate transport systems periplasmic component-like protein</fullName>
    </submittedName>
</protein>